<dbReference type="OMA" id="FRERKHH"/>
<name>A0A170APZ0_ABSGL</name>
<proteinExistence type="predicted"/>
<gene>
    <name evidence="2" type="primary">ABSGL_13585.1 scaffold 14267</name>
</gene>
<dbReference type="AlphaFoldDB" id="A0A170APZ0"/>
<reference evidence="2" key="1">
    <citation type="submission" date="2016-04" db="EMBL/GenBank/DDBJ databases">
        <authorList>
            <person name="Evans L.H."/>
            <person name="Alamgir A."/>
            <person name="Owens N."/>
            <person name="Weber N.D."/>
            <person name="Virtaneva K."/>
            <person name="Barbian K."/>
            <person name="Babar A."/>
            <person name="Rosenke K."/>
        </authorList>
    </citation>
    <scope>NUCLEOTIDE SEQUENCE [LARGE SCALE GENOMIC DNA]</scope>
    <source>
        <strain evidence="2">CBS 101.48</strain>
    </source>
</reference>
<dbReference type="Proteomes" id="UP000078561">
    <property type="component" value="Unassembled WGS sequence"/>
</dbReference>
<evidence type="ECO:0000313" key="3">
    <source>
        <dbReference type="Proteomes" id="UP000078561"/>
    </source>
</evidence>
<sequence length="650" mass="72704">MLILDIASSSKSRGMKKAGSSGRFHSSSVNDLDSFCYQHILTDARLKPSSYPRYQTNDQSVKPSTLSSRSASCDSAARLATSSSTPIAAPIEDDDAIDDVSSQIGGGSFKTVLSYLQNNSEWIHYMDTVEQLEAISFLRVMYLGISTAEERHLVLKKLADGLPRSLRTHSMNTTPMASIINCSTQLDPPLPCGFRERKHHFLLFDALPTDLLGSNNTAALFEDNGAYIMEADFTTTDSNYHPYSADLILKYVHHHQGDSDSSTCTTTGIDLCVFFYPDSKSKIHLTDELDLLWKIHSLQIPILPILTMPTPHVKQRPTELRQNELAHLFSLWRIKMVDLSNLDVLDQPSFQRKSTTKHPEEVNIEERLGPLWARTSLVSPSPYHVLTILQFSGIEKWAISKLLSSLQTQAGDRCQGNTSHSITKADVSPSTPNHHYAALMDRPLSPLTSSKIHAVPPHPQPTFYWLSYALYSLPLLVATTVLLPYLAYPSSPSPWHASLAVISYQPGTSMTLMLNVYDAHGQPQWTPYPPLMEHNLPYTPKLVAPLPNKDRSLDGQYLYPIALPPCLALNDTKEYTVHVESPSLFYRVQGSPLSISRRILCDTSVPSDHRQTIIKEAWRHFMQHSVFYLRNSGKILSMVFTEGQEKPASV</sequence>
<keyword evidence="3" id="KW-1185">Reference proteome</keyword>
<dbReference type="InParanoid" id="A0A170APZ0"/>
<protein>
    <submittedName>
        <fullName evidence="2">Uncharacterized protein</fullName>
    </submittedName>
</protein>
<dbReference type="OrthoDB" id="2258835at2759"/>
<evidence type="ECO:0000313" key="2">
    <source>
        <dbReference type="EMBL" id="SAM07927.1"/>
    </source>
</evidence>
<accession>A0A170APZ0</accession>
<evidence type="ECO:0000256" key="1">
    <source>
        <dbReference type="SAM" id="MobiDB-lite"/>
    </source>
</evidence>
<dbReference type="EMBL" id="LT554871">
    <property type="protein sequence ID" value="SAM07927.1"/>
    <property type="molecule type" value="Genomic_DNA"/>
</dbReference>
<feature type="region of interest" description="Disordered" evidence="1">
    <location>
        <begin position="1"/>
        <end position="26"/>
    </location>
</feature>
<organism evidence="2">
    <name type="scientific">Absidia glauca</name>
    <name type="common">Pin mould</name>
    <dbReference type="NCBI Taxonomy" id="4829"/>
    <lineage>
        <taxon>Eukaryota</taxon>
        <taxon>Fungi</taxon>
        <taxon>Fungi incertae sedis</taxon>
        <taxon>Mucoromycota</taxon>
        <taxon>Mucoromycotina</taxon>
        <taxon>Mucoromycetes</taxon>
        <taxon>Mucorales</taxon>
        <taxon>Cunninghamellaceae</taxon>
        <taxon>Absidia</taxon>
    </lineage>
</organism>